<dbReference type="EMBL" id="CAJNOM010000362">
    <property type="protein sequence ID" value="CAF1391784.1"/>
    <property type="molecule type" value="Genomic_DNA"/>
</dbReference>
<evidence type="ECO:0000313" key="5">
    <source>
        <dbReference type="EMBL" id="CAF1391784.1"/>
    </source>
</evidence>
<keyword evidence="6" id="KW-1185">Reference proteome</keyword>
<feature type="domain" description="EF-hand" evidence="3">
    <location>
        <begin position="355"/>
        <end position="390"/>
    </location>
</feature>
<dbReference type="InterPro" id="IPR002048">
    <property type="entry name" value="EF_hand_dom"/>
</dbReference>
<feature type="transmembrane region" description="Helical" evidence="2">
    <location>
        <begin position="159"/>
        <end position="179"/>
    </location>
</feature>
<keyword evidence="2" id="KW-0812">Transmembrane</keyword>
<feature type="transmembrane region" description="Helical" evidence="2">
    <location>
        <begin position="133"/>
        <end position="153"/>
    </location>
</feature>
<feature type="transmembrane region" description="Helical" evidence="2">
    <location>
        <begin position="9"/>
        <end position="27"/>
    </location>
</feature>
<dbReference type="Proteomes" id="UP000663832">
    <property type="component" value="Unassembled WGS sequence"/>
</dbReference>
<evidence type="ECO:0000313" key="6">
    <source>
        <dbReference type="Proteomes" id="UP000663832"/>
    </source>
</evidence>
<dbReference type="Proteomes" id="UP000663877">
    <property type="component" value="Unassembled WGS sequence"/>
</dbReference>
<evidence type="ECO:0000256" key="2">
    <source>
        <dbReference type="SAM" id="Phobius"/>
    </source>
</evidence>
<feature type="domain" description="EF-hand" evidence="3">
    <location>
        <begin position="277"/>
        <end position="312"/>
    </location>
</feature>
<dbReference type="EMBL" id="CAJNOI010000153">
    <property type="protein sequence ID" value="CAF1135477.1"/>
    <property type="molecule type" value="Genomic_DNA"/>
</dbReference>
<dbReference type="SMART" id="SM00054">
    <property type="entry name" value="EFh"/>
    <property type="match status" value="2"/>
</dbReference>
<gene>
    <name evidence="4" type="ORF">BJG266_LOCUS23245</name>
    <name evidence="5" type="ORF">QVE165_LOCUS36253</name>
</gene>
<dbReference type="InterPro" id="IPR018247">
    <property type="entry name" value="EF_Hand_1_Ca_BS"/>
</dbReference>
<dbReference type="PROSITE" id="PS50222">
    <property type="entry name" value="EF_HAND_2"/>
    <property type="match status" value="2"/>
</dbReference>
<sequence length="444" mass="51459">MASSKARLYLYYIVIFIISLGAFYAFHHITRKHPPDYLYTEKCILCAISSFFNLFVLYYHYTHAPHPKFVILKQRRISIYVHIFSGVIEFVTCWIAFWTGSAFIGRIASLAAILGHVPSAYYQTSIVFGAKALMVAAYLFAISLHLFSALHLFVEPSSVYWLLNMFLIHNIYVWCRVFYFFFGFAGLFQDTLYTTSIWTSGLILFPAVLGVSANMLFIGYVASSVILYLSIVRPNSIDRELFVSERTRDLLVNKAIFDHWIKEKGRLATSSNEHHLTDKQKAKEVFDVLDANKSGYIDGEEVNHLLSEWKVAEAFMKRFSRFSQKGQVTYDQFYRHIWRLGETSMNIKKEGEIKENKAKARFIFDCLDSDSSGYIESFELQKLLIQWGLPENEVDDYLTTDDDKMYSFDEFYHNMKPIWDFAYENMAINSKAAHAAQPPHPHSS</sequence>
<accession>A0A815KJ39</accession>
<dbReference type="PROSITE" id="PS00018">
    <property type="entry name" value="EF_HAND_1"/>
    <property type="match status" value="2"/>
</dbReference>
<dbReference type="GO" id="GO:0005509">
    <property type="term" value="F:calcium ion binding"/>
    <property type="evidence" value="ECO:0007669"/>
    <property type="project" value="InterPro"/>
</dbReference>
<feature type="transmembrane region" description="Helical" evidence="2">
    <location>
        <begin position="39"/>
        <end position="59"/>
    </location>
</feature>
<feature type="transmembrane region" description="Helical" evidence="2">
    <location>
        <begin position="103"/>
        <end position="121"/>
    </location>
</feature>
<organism evidence="5 6">
    <name type="scientific">Adineta steineri</name>
    <dbReference type="NCBI Taxonomy" id="433720"/>
    <lineage>
        <taxon>Eukaryota</taxon>
        <taxon>Metazoa</taxon>
        <taxon>Spiralia</taxon>
        <taxon>Gnathifera</taxon>
        <taxon>Rotifera</taxon>
        <taxon>Eurotatoria</taxon>
        <taxon>Bdelloidea</taxon>
        <taxon>Adinetida</taxon>
        <taxon>Adinetidae</taxon>
        <taxon>Adineta</taxon>
    </lineage>
</organism>
<feature type="transmembrane region" description="Helical" evidence="2">
    <location>
        <begin position="79"/>
        <end position="97"/>
    </location>
</feature>
<dbReference type="OrthoDB" id="26525at2759"/>
<evidence type="ECO:0000259" key="3">
    <source>
        <dbReference type="PROSITE" id="PS50222"/>
    </source>
</evidence>
<dbReference type="SUPFAM" id="SSF47473">
    <property type="entry name" value="EF-hand"/>
    <property type="match status" value="1"/>
</dbReference>
<reference evidence="5" key="1">
    <citation type="submission" date="2021-02" db="EMBL/GenBank/DDBJ databases">
        <authorList>
            <person name="Nowell W R."/>
        </authorList>
    </citation>
    <scope>NUCLEOTIDE SEQUENCE</scope>
</reference>
<evidence type="ECO:0000313" key="4">
    <source>
        <dbReference type="EMBL" id="CAF1135477.1"/>
    </source>
</evidence>
<dbReference type="Gene3D" id="1.10.238.10">
    <property type="entry name" value="EF-hand"/>
    <property type="match status" value="2"/>
</dbReference>
<evidence type="ECO:0000256" key="1">
    <source>
        <dbReference type="ARBA" id="ARBA00022837"/>
    </source>
</evidence>
<keyword evidence="1" id="KW-0106">Calcium</keyword>
<dbReference type="AlphaFoldDB" id="A0A815KJ39"/>
<dbReference type="InterPro" id="IPR011992">
    <property type="entry name" value="EF-hand-dom_pair"/>
</dbReference>
<protein>
    <recommendedName>
        <fullName evidence="3">EF-hand domain-containing protein</fullName>
    </recommendedName>
</protein>
<name>A0A815KJ39_9BILA</name>
<comment type="caution">
    <text evidence="5">The sequence shown here is derived from an EMBL/GenBank/DDBJ whole genome shotgun (WGS) entry which is preliminary data.</text>
</comment>
<keyword evidence="2" id="KW-1133">Transmembrane helix</keyword>
<keyword evidence="2" id="KW-0472">Membrane</keyword>
<dbReference type="Pfam" id="PF13202">
    <property type="entry name" value="EF-hand_5"/>
    <property type="match status" value="2"/>
</dbReference>
<proteinExistence type="predicted"/>